<dbReference type="STRING" id="314283.MED297_18643"/>
<keyword evidence="2" id="KW-1185">Reference proteome</keyword>
<dbReference type="EMBL" id="AAOE01000011">
    <property type="protein sequence ID" value="EAR09335.1"/>
    <property type="molecule type" value="Genomic_DNA"/>
</dbReference>
<reference evidence="1 2" key="1">
    <citation type="submission" date="2006-02" db="EMBL/GenBank/DDBJ databases">
        <authorList>
            <person name="Pinhassi J."/>
            <person name="Pedros-Alio C."/>
            <person name="Ferriera S."/>
            <person name="Johnson J."/>
            <person name="Kravitz S."/>
            <person name="Halpern A."/>
            <person name="Remington K."/>
            <person name="Beeson K."/>
            <person name="Tran B."/>
            <person name="Rogers Y.-H."/>
            <person name="Friedman R."/>
            <person name="Venter J.C."/>
        </authorList>
    </citation>
    <scope>NUCLEOTIDE SEQUENCE [LARGE SCALE GENOMIC DNA]</scope>
    <source>
        <strain evidence="1 2">MED297</strain>
    </source>
</reference>
<sequence>MRSQNQKQSPYLHLYGDDTLLRAVKNGRIPLQTDWSFLQPYLSFVQWHDRKQQPVSEQEILSALKAHYEKLPDTIRSLLSFEDFLQQRDKLEPDIRQTIRRKRRSGVQGYAVERLDKAAFLRLYSSALIDSAWQRHGAGFQGVCFCLRSDAALLTPKPGYPALLKPVGYGQAHQVAPSSENPVPGAFTGPETDAAEAEWRLVLPRGEAEVPSARLTKGDVVRIYLGPLADTELVKSVRHLVRFDQRFRHCDLFQVVPDVAHWKLTAQPLDPNTDDENDAP</sequence>
<dbReference type="HOGENOM" id="CLU_993472_0_0_6"/>
<dbReference type="RefSeq" id="WP_008044251.1">
    <property type="nucleotide sequence ID" value="NZ_CH724151.1"/>
</dbReference>
<evidence type="ECO:0000313" key="2">
    <source>
        <dbReference type="Proteomes" id="UP000005953"/>
    </source>
</evidence>
<gene>
    <name evidence="1" type="ORF">MED297_18643</name>
</gene>
<dbReference type="Proteomes" id="UP000005953">
    <property type="component" value="Unassembled WGS sequence"/>
</dbReference>
<accession>A4BF00</accession>
<dbReference type="AlphaFoldDB" id="A4BF00"/>
<evidence type="ECO:0000313" key="1">
    <source>
        <dbReference type="EMBL" id="EAR09335.1"/>
    </source>
</evidence>
<organism evidence="1 2">
    <name type="scientific">Reinekea blandensis MED297</name>
    <dbReference type="NCBI Taxonomy" id="314283"/>
    <lineage>
        <taxon>Bacteria</taxon>
        <taxon>Pseudomonadati</taxon>
        <taxon>Pseudomonadota</taxon>
        <taxon>Gammaproteobacteria</taxon>
        <taxon>Oceanospirillales</taxon>
        <taxon>Saccharospirillaceae</taxon>
        <taxon>Reinekea</taxon>
    </lineage>
</organism>
<protein>
    <submittedName>
        <fullName evidence="1">Uncharacterized protein</fullName>
    </submittedName>
</protein>
<name>A4BF00_9GAMM</name>
<proteinExistence type="predicted"/>
<comment type="caution">
    <text evidence="1">The sequence shown here is derived from an EMBL/GenBank/DDBJ whole genome shotgun (WGS) entry which is preliminary data.</text>
</comment>